<sequence length="172" mass="20622">MTYFYMNKNKSRSIKINNNRTKKKRKYTIKKRQTRKQSNAFIKQQTRNSKLNKKLYNTLMEHVNKPPEPPTVGKIMNKYIPMMKKAMKKKDYKKAAMFNYLIFASMSTYVPVEPQFDKGLLVEQNLGPILSNVDTHVKYHTGYAYPKKNYPSKFTRKEKRKLLKRKTRKRKT</sequence>
<reference evidence="1" key="1">
    <citation type="journal article" date="2020" name="Nature">
        <title>Giant virus diversity and host interactions through global metagenomics.</title>
        <authorList>
            <person name="Schulz F."/>
            <person name="Roux S."/>
            <person name="Paez-Espino D."/>
            <person name="Jungbluth S."/>
            <person name="Walsh D.A."/>
            <person name="Denef V.J."/>
            <person name="McMahon K.D."/>
            <person name="Konstantinidis K.T."/>
            <person name="Eloe-Fadrosh E.A."/>
            <person name="Kyrpides N.C."/>
            <person name="Woyke T."/>
        </authorList>
    </citation>
    <scope>NUCLEOTIDE SEQUENCE</scope>
    <source>
        <strain evidence="1">GVMAG-S-1039698-54</strain>
    </source>
</reference>
<evidence type="ECO:0000313" key="1">
    <source>
        <dbReference type="EMBL" id="QHS80196.1"/>
    </source>
</evidence>
<protein>
    <submittedName>
        <fullName evidence="1">Uncharacterized protein</fullName>
    </submittedName>
</protein>
<proteinExistence type="predicted"/>
<organism evidence="1">
    <name type="scientific">viral metagenome</name>
    <dbReference type="NCBI Taxonomy" id="1070528"/>
    <lineage>
        <taxon>unclassified sequences</taxon>
        <taxon>metagenomes</taxon>
        <taxon>organismal metagenomes</taxon>
    </lineage>
</organism>
<name>A0A6C0AKQ5_9ZZZZ</name>
<accession>A0A6C0AKQ5</accession>
<dbReference type="AlphaFoldDB" id="A0A6C0AKQ5"/>
<dbReference type="EMBL" id="MN740675">
    <property type="protein sequence ID" value="QHS80196.1"/>
    <property type="molecule type" value="Genomic_DNA"/>
</dbReference>